<comment type="caution">
    <text evidence="2">The sequence shown here is derived from an EMBL/GenBank/DDBJ whole genome shotgun (WGS) entry which is preliminary data.</text>
</comment>
<sequence length="101" mass="10578">MLSSGDALSVSDHIAKSVLPLENVAISGVHSGKLESDENGSDVPRSDIDMPLADLWTDPCFAFAIQTLIGIPCDTKKISESNNGKAPVIQATPKTSKTVAL</sequence>
<proteinExistence type="predicted"/>
<gene>
    <name evidence="2" type="ORF">V6N12_019306</name>
</gene>
<keyword evidence="3" id="KW-1185">Reference proteome</keyword>
<accession>A0ABR2AJY9</accession>
<dbReference type="Proteomes" id="UP001472677">
    <property type="component" value="Unassembled WGS sequence"/>
</dbReference>
<protein>
    <submittedName>
        <fullName evidence="2">Uncharacterized protein</fullName>
    </submittedName>
</protein>
<evidence type="ECO:0000313" key="3">
    <source>
        <dbReference type="Proteomes" id="UP001472677"/>
    </source>
</evidence>
<evidence type="ECO:0000256" key="1">
    <source>
        <dbReference type="SAM" id="MobiDB-lite"/>
    </source>
</evidence>
<feature type="compositionally biased region" description="Polar residues" evidence="1">
    <location>
        <begin position="92"/>
        <end position="101"/>
    </location>
</feature>
<dbReference type="EMBL" id="JBBPBM010000600">
    <property type="protein sequence ID" value="KAK8493719.1"/>
    <property type="molecule type" value="Genomic_DNA"/>
</dbReference>
<feature type="region of interest" description="Disordered" evidence="1">
    <location>
        <begin position="81"/>
        <end position="101"/>
    </location>
</feature>
<name>A0ABR2AJY9_9ROSI</name>
<reference evidence="2 3" key="1">
    <citation type="journal article" date="2024" name="G3 (Bethesda)">
        <title>Genome assembly of Hibiscus sabdariffa L. provides insights into metabolisms of medicinal natural products.</title>
        <authorList>
            <person name="Kim T."/>
        </authorList>
    </citation>
    <scope>NUCLEOTIDE SEQUENCE [LARGE SCALE GENOMIC DNA]</scope>
    <source>
        <strain evidence="2">TK-2024</strain>
        <tissue evidence="2">Old leaves</tissue>
    </source>
</reference>
<organism evidence="2 3">
    <name type="scientific">Hibiscus sabdariffa</name>
    <name type="common">roselle</name>
    <dbReference type="NCBI Taxonomy" id="183260"/>
    <lineage>
        <taxon>Eukaryota</taxon>
        <taxon>Viridiplantae</taxon>
        <taxon>Streptophyta</taxon>
        <taxon>Embryophyta</taxon>
        <taxon>Tracheophyta</taxon>
        <taxon>Spermatophyta</taxon>
        <taxon>Magnoliopsida</taxon>
        <taxon>eudicotyledons</taxon>
        <taxon>Gunneridae</taxon>
        <taxon>Pentapetalae</taxon>
        <taxon>rosids</taxon>
        <taxon>malvids</taxon>
        <taxon>Malvales</taxon>
        <taxon>Malvaceae</taxon>
        <taxon>Malvoideae</taxon>
        <taxon>Hibiscus</taxon>
    </lineage>
</organism>
<evidence type="ECO:0000313" key="2">
    <source>
        <dbReference type="EMBL" id="KAK8493719.1"/>
    </source>
</evidence>